<feature type="domain" description="HTH lysR-type" evidence="5">
    <location>
        <begin position="1"/>
        <end position="58"/>
    </location>
</feature>
<dbReference type="GO" id="GO:0003700">
    <property type="term" value="F:DNA-binding transcription factor activity"/>
    <property type="evidence" value="ECO:0007669"/>
    <property type="project" value="InterPro"/>
</dbReference>
<dbReference type="InterPro" id="IPR036388">
    <property type="entry name" value="WH-like_DNA-bd_sf"/>
</dbReference>
<accession>A0A0M2P4E0</accession>
<keyword evidence="2" id="KW-0805">Transcription regulation</keyword>
<dbReference type="GeneID" id="58096779"/>
<dbReference type="CDD" id="cd05466">
    <property type="entry name" value="PBP2_LTTR_substrate"/>
    <property type="match status" value="1"/>
</dbReference>
<dbReference type="PATRIC" id="fig|74704.6.peg.1751"/>
<evidence type="ECO:0000259" key="5">
    <source>
        <dbReference type="PROSITE" id="PS50931"/>
    </source>
</evidence>
<dbReference type="InterPro" id="IPR000847">
    <property type="entry name" value="LysR_HTH_N"/>
</dbReference>
<dbReference type="AlphaFoldDB" id="A0A0M2P4E0"/>
<evidence type="ECO:0000256" key="3">
    <source>
        <dbReference type="ARBA" id="ARBA00023125"/>
    </source>
</evidence>
<evidence type="ECO:0000313" key="6">
    <source>
        <dbReference type="EMBL" id="KKI65065.1"/>
    </source>
</evidence>
<dbReference type="InterPro" id="IPR036390">
    <property type="entry name" value="WH_DNA-bd_sf"/>
</dbReference>
<dbReference type="Gene3D" id="1.10.10.10">
    <property type="entry name" value="Winged helix-like DNA-binding domain superfamily/Winged helix DNA-binding domain"/>
    <property type="match status" value="1"/>
</dbReference>
<evidence type="ECO:0000256" key="1">
    <source>
        <dbReference type="ARBA" id="ARBA00009437"/>
    </source>
</evidence>
<evidence type="ECO:0000256" key="4">
    <source>
        <dbReference type="ARBA" id="ARBA00023163"/>
    </source>
</evidence>
<dbReference type="PANTHER" id="PTHR30126">
    <property type="entry name" value="HTH-TYPE TRANSCRIPTIONAL REGULATOR"/>
    <property type="match status" value="1"/>
</dbReference>
<dbReference type="RefSeq" id="WP_019468894.1">
    <property type="nucleotide sequence ID" value="NZ_BKAS01000010.1"/>
</dbReference>
<comment type="similarity">
    <text evidence="1">Belongs to the LysR transcriptional regulatory family.</text>
</comment>
<dbReference type="SUPFAM" id="SSF46785">
    <property type="entry name" value="Winged helix' DNA-binding domain"/>
    <property type="match status" value="1"/>
</dbReference>
<evidence type="ECO:0000256" key="2">
    <source>
        <dbReference type="ARBA" id="ARBA00023015"/>
    </source>
</evidence>
<dbReference type="Pfam" id="PF03466">
    <property type="entry name" value="LysR_substrate"/>
    <property type="match status" value="1"/>
</dbReference>
<evidence type="ECO:0000313" key="7">
    <source>
        <dbReference type="Proteomes" id="UP000034455"/>
    </source>
</evidence>
<dbReference type="Gene3D" id="3.40.190.290">
    <property type="match status" value="1"/>
</dbReference>
<dbReference type="PROSITE" id="PS50931">
    <property type="entry name" value="HTH_LYSR"/>
    <property type="match status" value="1"/>
</dbReference>
<reference evidence="6 7" key="1">
    <citation type="submission" date="2015-03" db="EMBL/GenBank/DDBJ databases">
        <title>Genome Assembly of Staphylococcus cohnii subsp. cohnii strain G22B2.</title>
        <authorList>
            <person name="Nair G."/>
            <person name="Kaur G."/>
            <person name="Khatri I."/>
            <person name="Singh N.K."/>
            <person name="Sathyabama S."/>
            <person name="Maurya S.K."/>
            <person name="Subramanian S."/>
            <person name="Agrewala J.N."/>
            <person name="Mayilraj S."/>
        </authorList>
    </citation>
    <scope>NUCLEOTIDE SEQUENCE [LARGE SCALE GENOMIC DNA]</scope>
    <source>
        <strain evidence="6 7">G22B2</strain>
    </source>
</reference>
<dbReference type="SUPFAM" id="SSF53850">
    <property type="entry name" value="Periplasmic binding protein-like II"/>
    <property type="match status" value="1"/>
</dbReference>
<proteinExistence type="inferred from homology"/>
<name>A0A0M2P4E0_STACC</name>
<dbReference type="GO" id="GO:0003677">
    <property type="term" value="F:DNA binding"/>
    <property type="evidence" value="ECO:0007669"/>
    <property type="project" value="UniProtKB-KW"/>
</dbReference>
<gene>
    <name evidence="6" type="ORF">UF66_1708</name>
</gene>
<dbReference type="Pfam" id="PF00126">
    <property type="entry name" value="HTH_1"/>
    <property type="match status" value="1"/>
</dbReference>
<dbReference type="Proteomes" id="UP000034455">
    <property type="component" value="Unassembled WGS sequence"/>
</dbReference>
<keyword evidence="4" id="KW-0804">Transcription</keyword>
<dbReference type="EMBL" id="LAKJ01000003">
    <property type="protein sequence ID" value="KKI65065.1"/>
    <property type="molecule type" value="Genomic_DNA"/>
</dbReference>
<sequence>MKIIQLEYFIAVVKYNSFTKAADFLHISQPSLTNTIKKIEADLGYDLFLRTTKDIKITEKGIHFYNYAVQLVQSYHQTLEKMYDLKMGHAPKIKFSILESSNQWVSQVVAMHQKEYADQTYHASEVHDQSTILERLLNFENHLGLTNEQIVHDDIHSVPLYKESYVLITPKNTFPNSKKVSIKSLPLILPTKGSQVRKHLDDYFNRLNIHPNIIIEADRFEASTNFVHRGLGYAVIPRVYYQSFNARDLDAIEIKPTLSRTIYINYLKKRKHPERVLSFINLCLYYWNIKE</sequence>
<dbReference type="InterPro" id="IPR005119">
    <property type="entry name" value="LysR_subst-bd"/>
</dbReference>
<protein>
    <submittedName>
        <fullName evidence="6">LysR family regulatory protein</fullName>
    </submittedName>
</protein>
<dbReference type="PANTHER" id="PTHR30126:SF96">
    <property type="entry name" value="TRANSCRIPTIONAL REGULATORY PROTEIN, LYSR FAMILY"/>
    <property type="match status" value="1"/>
</dbReference>
<dbReference type="FunFam" id="1.10.10.10:FF:000001">
    <property type="entry name" value="LysR family transcriptional regulator"/>
    <property type="match status" value="1"/>
</dbReference>
<comment type="caution">
    <text evidence="6">The sequence shown here is derived from an EMBL/GenBank/DDBJ whole genome shotgun (WGS) entry which is preliminary data.</text>
</comment>
<organism evidence="6 7">
    <name type="scientific">Staphylococcus cohnii subsp. cohnii</name>
    <dbReference type="NCBI Taxonomy" id="74704"/>
    <lineage>
        <taxon>Bacteria</taxon>
        <taxon>Bacillati</taxon>
        <taxon>Bacillota</taxon>
        <taxon>Bacilli</taxon>
        <taxon>Bacillales</taxon>
        <taxon>Staphylococcaceae</taxon>
        <taxon>Staphylococcus</taxon>
        <taxon>Staphylococcus cohnii species complex</taxon>
    </lineage>
</organism>
<keyword evidence="3" id="KW-0238">DNA-binding</keyword>
<dbReference type="PRINTS" id="PR00039">
    <property type="entry name" value="HTHLYSR"/>
</dbReference>